<comment type="caution">
    <text evidence="6">The sequence shown here is derived from an EMBL/GenBank/DDBJ whole genome shotgun (WGS) entry which is preliminary data.</text>
</comment>
<keyword evidence="2 4" id="KW-0547">Nucleotide-binding</keyword>
<evidence type="ECO:0000256" key="3">
    <source>
        <dbReference type="ARBA" id="ARBA00022840"/>
    </source>
</evidence>
<comment type="catalytic activity">
    <reaction evidence="4">
        <text>2 cob(II)yrinate a,c diamide + reduced [electron-transfer flavoprotein] + 2 ATP = 2 adenosylcob(III)yrinate a,c-diamide + 2 triphosphate + oxidized [electron-transfer flavoprotein] + 3 H(+)</text>
        <dbReference type="Rhea" id="RHEA:11528"/>
        <dbReference type="Rhea" id="RHEA-COMP:10685"/>
        <dbReference type="Rhea" id="RHEA-COMP:10686"/>
        <dbReference type="ChEBI" id="CHEBI:15378"/>
        <dbReference type="ChEBI" id="CHEBI:18036"/>
        <dbReference type="ChEBI" id="CHEBI:30616"/>
        <dbReference type="ChEBI" id="CHEBI:57692"/>
        <dbReference type="ChEBI" id="CHEBI:58307"/>
        <dbReference type="ChEBI" id="CHEBI:58503"/>
        <dbReference type="ChEBI" id="CHEBI:58537"/>
        <dbReference type="EC" id="2.5.1.17"/>
    </reaction>
</comment>
<sequence>MVKIYTKKGDAGQTQIYLSKAERVAKSDEILQVYGDLDELNCHIGLLISVSKAPNRLLSTIQNQLFEVGFAISATTSLTAEDVSAIENEIDHLSRRLAEQRSFILPGGTTAASQSHVCRAVCRRAERALVTLSEQHQVPAVILQFINRLSDYFFVLARYENAISGVDDIEKVARQ</sequence>
<keyword evidence="3 4" id="KW-0067">ATP-binding</keyword>
<dbReference type="EMBL" id="JAATNW010000001">
    <property type="protein sequence ID" value="NMH58756.1"/>
    <property type="molecule type" value="Genomic_DNA"/>
</dbReference>
<evidence type="ECO:0000313" key="6">
    <source>
        <dbReference type="EMBL" id="NMH58756.1"/>
    </source>
</evidence>
<dbReference type="NCBIfam" id="TIGR00636">
    <property type="entry name" value="PduO_Nterm"/>
    <property type="match status" value="1"/>
</dbReference>
<keyword evidence="4" id="KW-0169">Cobalamin biosynthesis</keyword>
<dbReference type="Gene3D" id="1.20.1200.10">
    <property type="entry name" value="Cobalamin adenosyltransferase-like"/>
    <property type="match status" value="1"/>
</dbReference>
<dbReference type="EC" id="2.5.1.17" evidence="4"/>
<dbReference type="PANTHER" id="PTHR12213">
    <property type="entry name" value="CORRINOID ADENOSYLTRANSFERASE"/>
    <property type="match status" value="1"/>
</dbReference>
<dbReference type="Pfam" id="PF01923">
    <property type="entry name" value="Cob_adeno_trans"/>
    <property type="match status" value="1"/>
</dbReference>
<dbReference type="RefSeq" id="WP_169209308.1">
    <property type="nucleotide sequence ID" value="NZ_JAATNW010000001.1"/>
</dbReference>
<dbReference type="PANTHER" id="PTHR12213:SF0">
    <property type="entry name" value="CORRINOID ADENOSYLTRANSFERASE MMAB"/>
    <property type="match status" value="1"/>
</dbReference>
<accession>A0ABX1QZG4</accession>
<keyword evidence="7" id="KW-1185">Reference proteome</keyword>
<dbReference type="SUPFAM" id="SSF89028">
    <property type="entry name" value="Cobalamin adenosyltransferase-like"/>
    <property type="match status" value="1"/>
</dbReference>
<comment type="catalytic activity">
    <reaction evidence="4">
        <text>2 cob(II)alamin + reduced [electron-transfer flavoprotein] + 2 ATP = 2 adenosylcob(III)alamin + 2 triphosphate + oxidized [electron-transfer flavoprotein] + 3 H(+)</text>
        <dbReference type="Rhea" id="RHEA:28671"/>
        <dbReference type="Rhea" id="RHEA-COMP:10685"/>
        <dbReference type="Rhea" id="RHEA-COMP:10686"/>
        <dbReference type="ChEBI" id="CHEBI:15378"/>
        <dbReference type="ChEBI" id="CHEBI:16304"/>
        <dbReference type="ChEBI" id="CHEBI:18036"/>
        <dbReference type="ChEBI" id="CHEBI:18408"/>
        <dbReference type="ChEBI" id="CHEBI:30616"/>
        <dbReference type="ChEBI" id="CHEBI:57692"/>
        <dbReference type="ChEBI" id="CHEBI:58307"/>
        <dbReference type="EC" id="2.5.1.17"/>
    </reaction>
</comment>
<dbReference type="InterPro" id="IPR036451">
    <property type="entry name" value="CblAdoTrfase-like_sf"/>
</dbReference>
<evidence type="ECO:0000313" key="7">
    <source>
        <dbReference type="Proteomes" id="UP000709336"/>
    </source>
</evidence>
<gene>
    <name evidence="6" type="ORF">HCJ96_01795</name>
</gene>
<name>A0ABX1QZG4_9ALTE</name>
<evidence type="ECO:0000259" key="5">
    <source>
        <dbReference type="Pfam" id="PF01923"/>
    </source>
</evidence>
<comment type="pathway">
    <text evidence="4">Cofactor biosynthesis; adenosylcobalamin biosynthesis; adenosylcobalamin from cob(II)yrinate a,c-diamide: step 2/7.</text>
</comment>
<dbReference type="InterPro" id="IPR016030">
    <property type="entry name" value="CblAdoTrfase-like"/>
</dbReference>
<protein>
    <recommendedName>
        <fullName evidence="4">Corrinoid adenosyltransferase</fullName>
        <ecNumber evidence="4">2.5.1.17</ecNumber>
    </recommendedName>
    <alternativeName>
        <fullName evidence="4">Cob(II)alamin adenosyltransferase</fullName>
    </alternativeName>
    <alternativeName>
        <fullName evidence="4">Cob(II)yrinic acid a,c-diamide adenosyltransferase</fullName>
    </alternativeName>
    <alternativeName>
        <fullName evidence="4">Cobinamide/cobalamin adenosyltransferase</fullName>
    </alternativeName>
</protein>
<dbReference type="GO" id="GO:0008817">
    <property type="term" value="F:corrinoid adenosyltransferase activity"/>
    <property type="evidence" value="ECO:0007669"/>
    <property type="project" value="UniProtKB-EC"/>
</dbReference>
<dbReference type="Proteomes" id="UP000709336">
    <property type="component" value="Unassembled WGS sequence"/>
</dbReference>
<keyword evidence="1 4" id="KW-0808">Transferase</keyword>
<feature type="domain" description="Cobalamin adenosyltransferase-like" evidence="5">
    <location>
        <begin position="4"/>
        <end position="159"/>
    </location>
</feature>
<comment type="similarity">
    <text evidence="4">Belongs to the Cob(I)alamin adenosyltransferase family.</text>
</comment>
<dbReference type="InterPro" id="IPR029499">
    <property type="entry name" value="PduO-typ"/>
</dbReference>
<evidence type="ECO:0000256" key="4">
    <source>
        <dbReference type="RuleBase" id="RU366026"/>
    </source>
</evidence>
<reference evidence="6 7" key="1">
    <citation type="submission" date="2020-03" db="EMBL/GenBank/DDBJ databases">
        <title>Alteromonas ponticola sp. nov., isolated from seawater.</title>
        <authorList>
            <person name="Yoon J.-H."/>
            <person name="Kim Y.-O."/>
        </authorList>
    </citation>
    <scope>NUCLEOTIDE SEQUENCE [LARGE SCALE GENOMIC DNA]</scope>
    <source>
        <strain evidence="6 7">MYP5</strain>
    </source>
</reference>
<organism evidence="6 7">
    <name type="scientific">Alteromonas ponticola</name>
    <dbReference type="NCBI Taxonomy" id="2720613"/>
    <lineage>
        <taxon>Bacteria</taxon>
        <taxon>Pseudomonadati</taxon>
        <taxon>Pseudomonadota</taxon>
        <taxon>Gammaproteobacteria</taxon>
        <taxon>Alteromonadales</taxon>
        <taxon>Alteromonadaceae</taxon>
        <taxon>Alteromonas/Salinimonas group</taxon>
        <taxon>Alteromonas</taxon>
    </lineage>
</organism>
<evidence type="ECO:0000256" key="2">
    <source>
        <dbReference type="ARBA" id="ARBA00022741"/>
    </source>
</evidence>
<proteinExistence type="inferred from homology"/>
<evidence type="ECO:0000256" key="1">
    <source>
        <dbReference type="ARBA" id="ARBA00022679"/>
    </source>
</evidence>